<name>A0A383D7I5_9ZZZZ</name>
<dbReference type="AlphaFoldDB" id="A0A383D7I5"/>
<protein>
    <submittedName>
        <fullName evidence="2">Uncharacterized protein</fullName>
    </submittedName>
</protein>
<reference evidence="2" key="1">
    <citation type="submission" date="2018-05" db="EMBL/GenBank/DDBJ databases">
        <authorList>
            <person name="Lanie J.A."/>
            <person name="Ng W.-L."/>
            <person name="Kazmierczak K.M."/>
            <person name="Andrzejewski T.M."/>
            <person name="Davidsen T.M."/>
            <person name="Wayne K.J."/>
            <person name="Tettelin H."/>
            <person name="Glass J.I."/>
            <person name="Rusch D."/>
            <person name="Podicherti R."/>
            <person name="Tsui H.-C.T."/>
            <person name="Winkler M.E."/>
        </authorList>
    </citation>
    <scope>NUCLEOTIDE SEQUENCE</scope>
</reference>
<feature type="compositionally biased region" description="Basic and acidic residues" evidence="1">
    <location>
        <begin position="41"/>
        <end position="56"/>
    </location>
</feature>
<evidence type="ECO:0000256" key="1">
    <source>
        <dbReference type="SAM" id="MobiDB-lite"/>
    </source>
</evidence>
<dbReference type="EMBL" id="UINC01215023">
    <property type="protein sequence ID" value="SVE40517.1"/>
    <property type="molecule type" value="Genomic_DNA"/>
</dbReference>
<proteinExistence type="predicted"/>
<accession>A0A383D7I5</accession>
<feature type="region of interest" description="Disordered" evidence="1">
    <location>
        <begin position="41"/>
        <end position="79"/>
    </location>
</feature>
<organism evidence="2">
    <name type="scientific">marine metagenome</name>
    <dbReference type="NCBI Taxonomy" id="408172"/>
    <lineage>
        <taxon>unclassified sequences</taxon>
        <taxon>metagenomes</taxon>
        <taxon>ecological metagenomes</taxon>
    </lineage>
</organism>
<sequence length="79" mass="9050">MNYLDLKLDNDTYELLNKKFNGDKEAMEAYVKEIVIKEIKKTDPSSNKSSEKKNDSNLENYLKSAKPGSRSYGIKGQGW</sequence>
<gene>
    <name evidence="2" type="ORF">METZ01_LOCUS493371</name>
</gene>
<evidence type="ECO:0000313" key="2">
    <source>
        <dbReference type="EMBL" id="SVE40517.1"/>
    </source>
</evidence>